<sequence length="135" mass="15213">MSQPTPPLFGHYVRSEALNPKDFIDITPMAKQAGFYFPYTGISQHAYFQAIDVSDAMVICSKDDLTRQLLKLAWRAARKVPTQSQVVFTVCQPPSQHNLYVNRSLDLVASIEHNKQGQPMLIITTKEEVMATSQD</sequence>
<accession>A0AAQ3B4K3</accession>
<name>A0AAQ3B4K3_9VIBR</name>
<evidence type="ECO:0000313" key="1">
    <source>
        <dbReference type="EMBL" id="WDG11990.1"/>
    </source>
</evidence>
<reference evidence="1" key="1">
    <citation type="submission" date="2023-02" db="EMBL/GenBank/DDBJ databases">
        <title>Isolation, identification, and genome analysis of Vibrio campbellii in the Penaeus vannamei larvae stage.</title>
        <authorList>
            <person name="Huang T."/>
            <person name="Zhang B."/>
        </authorList>
    </citation>
    <scope>NUCLEOTIDE SEQUENCE</scope>
    <source>
        <strain evidence="1">20220413_1</strain>
        <plasmid evidence="1">p_1</plasmid>
    </source>
</reference>
<gene>
    <name evidence="1" type="ORF">PUN50_27240</name>
</gene>
<keyword evidence="1" id="KW-0614">Plasmid</keyword>
<proteinExistence type="predicted"/>
<dbReference type="AlphaFoldDB" id="A0AAQ3B4K3"/>
<dbReference type="RefSeq" id="WP_045497585.1">
    <property type="nucleotide sequence ID" value="NZ_CP117990.1"/>
</dbReference>
<organism evidence="1 2">
    <name type="scientific">Vibrio campbellii</name>
    <dbReference type="NCBI Taxonomy" id="680"/>
    <lineage>
        <taxon>Bacteria</taxon>
        <taxon>Pseudomonadati</taxon>
        <taxon>Pseudomonadota</taxon>
        <taxon>Gammaproteobacteria</taxon>
        <taxon>Vibrionales</taxon>
        <taxon>Vibrionaceae</taxon>
        <taxon>Vibrio</taxon>
    </lineage>
</organism>
<protein>
    <submittedName>
        <fullName evidence="1">Uncharacterized protein</fullName>
    </submittedName>
</protein>
<dbReference type="Proteomes" id="UP001219537">
    <property type="component" value="Plasmid p_1"/>
</dbReference>
<dbReference type="EMBL" id="CP117990">
    <property type="protein sequence ID" value="WDG11990.1"/>
    <property type="molecule type" value="Genomic_DNA"/>
</dbReference>
<evidence type="ECO:0000313" key="2">
    <source>
        <dbReference type="Proteomes" id="UP001219537"/>
    </source>
</evidence>
<geneLocation type="plasmid" evidence="1 2">
    <name>p_1</name>
</geneLocation>